<feature type="compositionally biased region" description="Low complexity" evidence="10">
    <location>
        <begin position="135"/>
        <end position="147"/>
    </location>
</feature>
<feature type="domain" description="THAP-type" evidence="11">
    <location>
        <begin position="20"/>
        <end position="103"/>
    </location>
</feature>
<dbReference type="SMART" id="SM00980">
    <property type="entry name" value="THAP"/>
    <property type="match status" value="1"/>
</dbReference>
<dbReference type="InterPro" id="IPR038441">
    <property type="entry name" value="THAP_Znf_sf"/>
</dbReference>
<dbReference type="GeneTree" id="ENSGT00940000166933"/>
<feature type="compositionally biased region" description="Acidic residues" evidence="10">
    <location>
        <begin position="178"/>
        <end position="190"/>
    </location>
</feature>
<feature type="compositionally biased region" description="Polar residues" evidence="10">
    <location>
        <begin position="827"/>
        <end position="836"/>
    </location>
</feature>
<keyword evidence="5 9" id="KW-0863">Zinc-finger</keyword>
<dbReference type="PANTHER" id="PTHR45736:SF5">
    <property type="entry name" value="ZINC FINGER MYM-TYPE PROTEIN 4"/>
    <property type="match status" value="1"/>
</dbReference>
<reference evidence="12" key="2">
    <citation type="submission" date="2025-09" db="UniProtKB">
        <authorList>
            <consortium name="Ensembl"/>
        </authorList>
    </citation>
    <scope>IDENTIFICATION</scope>
</reference>
<name>A0A3B3BXE2_ORYME</name>
<dbReference type="STRING" id="30732.ENSOMEP00000009477"/>
<evidence type="ECO:0000256" key="3">
    <source>
        <dbReference type="ARBA" id="ARBA00022723"/>
    </source>
</evidence>
<dbReference type="OMA" id="DKWADKR"/>
<dbReference type="SUPFAM" id="SSF57716">
    <property type="entry name" value="Glucocorticoid receptor-like (DNA-binding domain)"/>
    <property type="match status" value="2"/>
</dbReference>
<dbReference type="InterPro" id="IPR011017">
    <property type="entry name" value="TRASH_dom"/>
</dbReference>
<feature type="compositionally biased region" description="Polar residues" evidence="10">
    <location>
        <begin position="1262"/>
        <end position="1273"/>
    </location>
</feature>
<evidence type="ECO:0000256" key="6">
    <source>
        <dbReference type="ARBA" id="ARBA00022833"/>
    </source>
</evidence>
<evidence type="ECO:0000313" key="13">
    <source>
        <dbReference type="Proteomes" id="UP000261560"/>
    </source>
</evidence>
<feature type="compositionally biased region" description="Basic and acidic residues" evidence="10">
    <location>
        <begin position="1225"/>
        <end position="1243"/>
    </location>
</feature>
<evidence type="ECO:0000313" key="12">
    <source>
        <dbReference type="Ensembl" id="ENSOMEP00000009477.1"/>
    </source>
</evidence>
<reference evidence="12" key="1">
    <citation type="submission" date="2025-08" db="UniProtKB">
        <authorList>
            <consortium name="Ensembl"/>
        </authorList>
    </citation>
    <scope>IDENTIFICATION</scope>
</reference>
<feature type="region of interest" description="Disordered" evidence="10">
    <location>
        <begin position="1223"/>
        <end position="1339"/>
    </location>
</feature>
<dbReference type="SMART" id="SM00746">
    <property type="entry name" value="TRASH"/>
    <property type="match status" value="9"/>
</dbReference>
<dbReference type="Proteomes" id="UP000261560">
    <property type="component" value="Unplaced"/>
</dbReference>
<dbReference type="SMART" id="SM00692">
    <property type="entry name" value="DM3"/>
    <property type="match status" value="1"/>
</dbReference>
<keyword evidence="6" id="KW-0862">Zinc</keyword>
<feature type="compositionally biased region" description="Low complexity" evidence="10">
    <location>
        <begin position="191"/>
        <end position="208"/>
    </location>
</feature>
<keyword evidence="3" id="KW-0479">Metal-binding</keyword>
<dbReference type="InterPro" id="IPR051284">
    <property type="entry name" value="ZnF_MYMT-QRICH1"/>
</dbReference>
<dbReference type="Pfam" id="PF25561">
    <property type="entry name" value="QRICH1"/>
    <property type="match status" value="1"/>
</dbReference>
<evidence type="ECO:0000256" key="10">
    <source>
        <dbReference type="SAM" id="MobiDB-lite"/>
    </source>
</evidence>
<keyword evidence="2" id="KW-0597">Phosphoprotein</keyword>
<feature type="region of interest" description="Disordered" evidence="10">
    <location>
        <begin position="1065"/>
        <end position="1110"/>
    </location>
</feature>
<feature type="compositionally biased region" description="Low complexity" evidence="10">
    <location>
        <begin position="1274"/>
        <end position="1284"/>
    </location>
</feature>
<dbReference type="PaxDb" id="30732-ENSOMEP00000009477"/>
<feature type="region of interest" description="Disordered" evidence="10">
    <location>
        <begin position="133"/>
        <end position="356"/>
    </location>
</feature>
<dbReference type="GO" id="GO:0003677">
    <property type="term" value="F:DNA binding"/>
    <property type="evidence" value="ECO:0007669"/>
    <property type="project" value="UniProtKB-UniRule"/>
</dbReference>
<proteinExistence type="predicted"/>
<evidence type="ECO:0000256" key="8">
    <source>
        <dbReference type="ARBA" id="ARBA00023125"/>
    </source>
</evidence>
<keyword evidence="4" id="KW-0677">Repeat</keyword>
<accession>A0A3B3BXE2</accession>
<dbReference type="GeneID" id="112146440"/>
<dbReference type="GO" id="GO:0008270">
    <property type="term" value="F:zinc ion binding"/>
    <property type="evidence" value="ECO:0007669"/>
    <property type="project" value="UniProtKB-KW"/>
</dbReference>
<sequence length="1646" mass="182580">MEHQCVGAGNNSKRNVDVSFQHLCAVVGCSSQRRYVDVSFHVFPKNVAVREKWIEFLGHGNVKKHSWVCSQHFTQDCFYNWQEKKMGFASKLILKPDAVPSIRTQSSGQPVSEPHEEHMSRMFDEVMGLGEFADSSSGSVSSSKSGGQNEQKELDETSGQDQNPLMEEDSTCSKPEEEKVEEEMEEEVEDSSISNLAAPSSSSNKLSPFKMVTSKSGSGGSGGAASDDALDGLPAFEPEDEDEEDWHYALPLGTVEDADKANSKTSQRAQENTSTSKDSTPQKPGEDEEAEREREASQGSANTSHSSQDNTPDNGRDEGVLNQTEETEDSQQEATPEAPVEGSNPPASPGITIKDEPIDEGYDAALVPQSSTKQIKEELDQQEEELRISSVYSVGGVNTFASNTIPAAVSAPAQTTIFIPGRGAVLQAMASLPVRQPAPVTRPIPTLTMIPQRPPPPQMAGSVRCSGCSKVLLKGQTAFQRKGSTQLFCSTVCLTGHLPPAKNRNCFQCNREITQPRDMITIPAEDGTLISFCGQFCLSVFRHRRKTIDKIPEKWMDKRVEKKPEKPPEKPMERLPEKLFCSVCKVSNRQIEHEVTHQGRLHRLCSDACFVTWRKLRQLSMNCCEGCGLYCNSNSGSSHTLLIERSHLNFCSPTCIGTYIQTCKKTTECGNCRKITIVSTTIMERDQKGKIQLYCSRDCVEDSRPQLQTLVGAPFPCSLCKVSAVPQYHLALLDGTIRNFCSYNCVTTYRKSGPPSQPDLINGTSSSKDPLPKDPSKQGSSAVASSVPPTPQDHSSSVPFPGHHLSHSSVPPLVPPPSSVSSPILSGQAQANSPSAQLPKLAEGGAKDPIKLTCHQCNKHFNTKPLLFSHQGRISLLCSVACSEKYKTEKNILVVCEGCKQEKGLFDSITYNQEELFFCSENCKVLFKHDLTLRNKDLTWHSCSYCSGFGSKMLHSHYGGKIEQFCKPHCMSQYTVLHYGMSRCDSCRKQGYLNEKLQCLGSVRNFCNMCCLLHYCFLHFEMSQHANSNGTGTAPQTPCTLTQPHHSSKMNPVIADVVSLANGSATQPSLSTDTAMTGALPTSSTDGKNLDHASTQTDAMRPPAHRRRQMKNKSVLCRPFTVDQESMCQLPETSSESGDVEEKVKVVMVPVPVPVYIPVPVNMYSQHMPVPLVIPMPIPVPVVVPPQTKDMTDAAVQSEVFNADNEKQEKEFASCAVQSDASSFEDLKSKAVDPTTRDLERTHKAVQVDLLLPTPSDKSSDSTESQPDSQSETSAAKSDSSAPDPKTEAPSSSLMDLETDFPLEPLEQKPPVLQRGVKRPREGSFSRKRGRRRTVLAESPSSAPATFTLNHVYGLKAWKNWVEQRKQQPQESSPLELKEDILQYNSAELSCALSRFIKELRRPNGDTYSPDSIFYLCLGIQQYIFLKGRIENIFTDELYGQFASEISSMLQLWKPRLLPNGGVVPSRVEESFLWECKQLGAYSPIVLLNTLLFFCTKKFHLTTVEQHQHLSFSNFTRRSKICSRAGKVCYLHYRRSPDQTDLIKKQRLVKEEDLEMLENVTYPLHCPVRLYEFYLSRCPESVRDRPDVFYLQPEKNVHTDSCHWYSSEPLDAATLQSMLTRILAVREVQQELEAARLQSSTEGDAE</sequence>
<evidence type="ECO:0000259" key="11">
    <source>
        <dbReference type="PROSITE" id="PS50950"/>
    </source>
</evidence>
<dbReference type="InterPro" id="IPR021893">
    <property type="entry name" value="ZMYM2-like_C"/>
</dbReference>
<feature type="compositionally biased region" description="Polar residues" evidence="10">
    <location>
        <begin position="263"/>
        <end position="282"/>
    </location>
</feature>
<feature type="compositionally biased region" description="Low complexity" evidence="10">
    <location>
        <begin position="224"/>
        <end position="233"/>
    </location>
</feature>
<dbReference type="PROSITE" id="PS50950">
    <property type="entry name" value="ZF_THAP"/>
    <property type="match status" value="1"/>
</dbReference>
<evidence type="ECO:0000256" key="4">
    <source>
        <dbReference type="ARBA" id="ARBA00022737"/>
    </source>
</evidence>
<dbReference type="PANTHER" id="PTHR45736">
    <property type="entry name" value="ZINC FINGER MYM-TYPE PROTEIN"/>
    <property type="match status" value="1"/>
</dbReference>
<feature type="compositionally biased region" description="Polar residues" evidence="10">
    <location>
        <begin position="297"/>
        <end position="313"/>
    </location>
</feature>
<feature type="compositionally biased region" description="Polar residues" evidence="10">
    <location>
        <begin position="1065"/>
        <end position="1098"/>
    </location>
</feature>
<keyword evidence="8 9" id="KW-0238">DNA-binding</keyword>
<evidence type="ECO:0000256" key="5">
    <source>
        <dbReference type="ARBA" id="ARBA00022771"/>
    </source>
</evidence>
<dbReference type="InterPro" id="IPR057926">
    <property type="entry name" value="QRICH1_dom"/>
</dbReference>
<organism evidence="12 13">
    <name type="scientific">Oryzias melastigma</name>
    <name type="common">Marine medaka</name>
    <dbReference type="NCBI Taxonomy" id="30732"/>
    <lineage>
        <taxon>Eukaryota</taxon>
        <taxon>Metazoa</taxon>
        <taxon>Chordata</taxon>
        <taxon>Craniata</taxon>
        <taxon>Vertebrata</taxon>
        <taxon>Euteleostomi</taxon>
        <taxon>Actinopterygii</taxon>
        <taxon>Neopterygii</taxon>
        <taxon>Teleostei</taxon>
        <taxon>Neoteleostei</taxon>
        <taxon>Acanthomorphata</taxon>
        <taxon>Ovalentaria</taxon>
        <taxon>Atherinomorphae</taxon>
        <taxon>Beloniformes</taxon>
        <taxon>Adrianichthyidae</taxon>
        <taxon>Oryziinae</taxon>
        <taxon>Oryzias</taxon>
    </lineage>
</organism>
<dbReference type="Gene3D" id="6.20.210.20">
    <property type="entry name" value="THAP domain"/>
    <property type="match status" value="1"/>
</dbReference>
<keyword evidence="13" id="KW-1185">Reference proteome</keyword>
<dbReference type="RefSeq" id="XP_024128046.1">
    <property type="nucleotide sequence ID" value="XM_024272278.2"/>
</dbReference>
<keyword evidence="7" id="KW-0832">Ubl conjugation</keyword>
<evidence type="ECO:0000256" key="7">
    <source>
        <dbReference type="ARBA" id="ARBA00022843"/>
    </source>
</evidence>
<dbReference type="InterPro" id="IPR006612">
    <property type="entry name" value="THAP_Znf"/>
</dbReference>
<evidence type="ECO:0000256" key="1">
    <source>
        <dbReference type="ARBA" id="ARBA00022499"/>
    </source>
</evidence>
<dbReference type="Pfam" id="PF12012">
    <property type="entry name" value="DUF3504"/>
    <property type="match status" value="1"/>
</dbReference>
<dbReference type="InterPro" id="IPR010507">
    <property type="entry name" value="Znf_MYM"/>
</dbReference>
<evidence type="ECO:0000256" key="2">
    <source>
        <dbReference type="ARBA" id="ARBA00022553"/>
    </source>
</evidence>
<dbReference type="Pfam" id="PF06467">
    <property type="entry name" value="zf-FCS"/>
    <property type="match status" value="1"/>
</dbReference>
<dbReference type="Ensembl" id="ENSOMET00000000705.1">
    <property type="protein sequence ID" value="ENSOMEP00000009477.1"/>
    <property type="gene ID" value="ENSOMEG00000010753.1"/>
</dbReference>
<protein>
    <submittedName>
        <fullName evidence="12">Zinc finger MYM-type protein 4-like</fullName>
    </submittedName>
</protein>
<dbReference type="Pfam" id="PF05485">
    <property type="entry name" value="THAP"/>
    <property type="match status" value="1"/>
</dbReference>
<keyword evidence="1" id="KW-1017">Isopeptide bond</keyword>
<feature type="region of interest" description="Disordered" evidence="10">
    <location>
        <begin position="752"/>
        <end position="842"/>
    </location>
</feature>
<evidence type="ECO:0000256" key="9">
    <source>
        <dbReference type="PROSITE-ProRule" id="PRU00309"/>
    </source>
</evidence>